<keyword evidence="4" id="KW-0614">Plasmid</keyword>
<protein>
    <submittedName>
        <fullName evidence="4">Cysteine synthase</fullName>
    </submittedName>
</protein>
<name>A0A2Z2PQE8_AGRTU</name>
<dbReference type="InterPro" id="IPR050214">
    <property type="entry name" value="Cys_Synth/Cystath_Beta-Synth"/>
</dbReference>
<dbReference type="Gene3D" id="3.40.50.1100">
    <property type="match status" value="2"/>
</dbReference>
<accession>A0A2Z2PQE8</accession>
<proteinExistence type="predicted"/>
<reference evidence="4" key="1">
    <citation type="submission" date="2016-10" db="EMBL/GenBank/DDBJ databases">
        <title>Agrobacterium Ti plasmids: Classification based on T-DNA and Vir regions organization.</title>
        <authorList>
            <person name="Nabi N."/>
            <person name="Vial L."/>
            <person name="Ben Hafsa A."/>
            <person name="Chapulliot D."/>
            <person name="Berard A."/>
            <person name="Chauveau A."/>
            <person name="Le Paslier M.-C."/>
            <person name="Harzallah Skhiri F."/>
            <person name="Brunel D."/>
            <person name="Nesme X."/>
            <person name="Chaouachi M."/>
        </authorList>
    </citation>
    <scope>NUCLEOTIDE SEQUENCE</scope>
    <source>
        <strain evidence="4">CFBP1904</strain>
        <plasmid evidence="4">pTi_CFBP1904</plasmid>
    </source>
</reference>
<geneLocation type="plasmid" evidence="4">
    <name>pTi_CFBP1904</name>
</geneLocation>
<sequence length="361" mass="38772">MTLQDRHVGSNIATAGSQLIGDTPLFELARVGSGSRLLLKMEQLNPTGSCKVRMAREMILAAEREGRLKPGGLIVESSSGNTGTGLAFIAIERGYKFIAVVDNNASRAKLSAMKALGAELRFVGGQTSDKASTIERMRIANEIAETEGAFWPDQHHNPNNNLGYVGLAEELVRDLGIDIGYLVGAVGTGGTLCGTVSELRRLGSKVVSIGVEPAGSIIFGGPARQHWQTGAGAPEGFCVGPNVDHSLIDEELTVRDIDAFATARIVARKTGFLVGGTAGMAIHVAMKRLLLLERRSTIVVLVCDAGEKYLDTVYNDDWLQERQLLSEPAHQRINRMFEAYRESIRMATQASGPAEQSRLVG</sequence>
<dbReference type="Pfam" id="PF00291">
    <property type="entry name" value="PALP"/>
    <property type="match status" value="1"/>
</dbReference>
<dbReference type="CDD" id="cd01561">
    <property type="entry name" value="CBS_like"/>
    <property type="match status" value="1"/>
</dbReference>
<dbReference type="PANTHER" id="PTHR10314">
    <property type="entry name" value="CYSTATHIONINE BETA-SYNTHASE"/>
    <property type="match status" value="1"/>
</dbReference>
<comment type="cofactor">
    <cofactor evidence="1">
        <name>pyridoxal 5'-phosphate</name>
        <dbReference type="ChEBI" id="CHEBI:597326"/>
    </cofactor>
</comment>
<dbReference type="AlphaFoldDB" id="A0A2Z2PQE8"/>
<keyword evidence="2" id="KW-0663">Pyridoxal phosphate</keyword>
<organism evidence="4">
    <name type="scientific">Agrobacterium tumefaciens</name>
    <dbReference type="NCBI Taxonomy" id="358"/>
    <lineage>
        <taxon>Bacteria</taxon>
        <taxon>Pseudomonadati</taxon>
        <taxon>Pseudomonadota</taxon>
        <taxon>Alphaproteobacteria</taxon>
        <taxon>Hyphomicrobiales</taxon>
        <taxon>Rhizobiaceae</taxon>
        <taxon>Rhizobium/Agrobacterium group</taxon>
        <taxon>Agrobacterium</taxon>
        <taxon>Agrobacterium tumefaciens complex</taxon>
    </lineage>
</organism>
<dbReference type="EMBL" id="KY000042">
    <property type="protein sequence ID" value="ASK43705.1"/>
    <property type="molecule type" value="Genomic_DNA"/>
</dbReference>
<dbReference type="InterPro" id="IPR001926">
    <property type="entry name" value="TrpB-like_PALP"/>
</dbReference>
<dbReference type="InterPro" id="IPR036052">
    <property type="entry name" value="TrpB-like_PALP_sf"/>
</dbReference>
<evidence type="ECO:0000256" key="1">
    <source>
        <dbReference type="ARBA" id="ARBA00001933"/>
    </source>
</evidence>
<feature type="domain" description="Tryptophan synthase beta chain-like PALP" evidence="3">
    <location>
        <begin position="17"/>
        <end position="304"/>
    </location>
</feature>
<dbReference type="GO" id="GO:1901605">
    <property type="term" value="P:alpha-amino acid metabolic process"/>
    <property type="evidence" value="ECO:0007669"/>
    <property type="project" value="UniProtKB-ARBA"/>
</dbReference>
<evidence type="ECO:0000259" key="3">
    <source>
        <dbReference type="Pfam" id="PF00291"/>
    </source>
</evidence>
<evidence type="ECO:0000256" key="2">
    <source>
        <dbReference type="ARBA" id="ARBA00022898"/>
    </source>
</evidence>
<dbReference type="SUPFAM" id="SSF53686">
    <property type="entry name" value="Tryptophan synthase beta subunit-like PLP-dependent enzymes"/>
    <property type="match status" value="1"/>
</dbReference>
<evidence type="ECO:0000313" key="4">
    <source>
        <dbReference type="EMBL" id="ASK43705.1"/>
    </source>
</evidence>